<feature type="transmembrane region" description="Helical" evidence="1">
    <location>
        <begin position="204"/>
        <end position="222"/>
    </location>
</feature>
<dbReference type="EMBL" id="CP015098">
    <property type="protein sequence ID" value="AMW11363.1"/>
    <property type="molecule type" value="Genomic_DNA"/>
</dbReference>
<dbReference type="RefSeq" id="WP_062927694.1">
    <property type="nucleotide sequence ID" value="NZ_CP015098.1"/>
</dbReference>
<feature type="transmembrane region" description="Helical" evidence="1">
    <location>
        <begin position="281"/>
        <end position="300"/>
    </location>
</feature>
<accession>A0A143C1S1</accession>
<dbReference type="STRING" id="1783515.A4E84_18735"/>
<protein>
    <recommendedName>
        <fullName evidence="4">ABC transporter permease</fullName>
    </recommendedName>
</protein>
<evidence type="ECO:0008006" key="4">
    <source>
        <dbReference type="Google" id="ProtNLM"/>
    </source>
</evidence>
<name>A0A143C1S1_9ACTN</name>
<keyword evidence="1" id="KW-1133">Transmembrane helix</keyword>
<gene>
    <name evidence="2" type="ORF">A4E84_18735</name>
</gene>
<proteinExistence type="predicted"/>
<sequence length="304" mass="31578">MTALSTAPAPAGRPGGLVRTVARTHRTALALALLVLATATAALIWLHSLGDEARAGNSACATPPTDGLPSCAAVEAITVDETYASGLAMIATVLSWVMFPVAAWAGGALTGRELESGTAQLAWTQSVTPARWLAAKLAVPAALLTAGTGLLVPVNIWARGDRDPDLAGDWYYPDVFVSTGPVAVAYALAGLALGALAGLVWRRALPAAGVALAASLLLHNLLERHREDLWPPVTRTEAGSFELPRSALQVAWADSPVNGVPITRATFHPESHFWPLQYVETGLLLAVAATATAAAFVLLARRLP</sequence>
<dbReference type="Proteomes" id="UP000076096">
    <property type="component" value="Chromosome"/>
</dbReference>
<reference evidence="3" key="1">
    <citation type="submission" date="2016-04" db="EMBL/GenBank/DDBJ databases">
        <authorList>
            <person name="Zhang B."/>
        </authorList>
    </citation>
    <scope>NUCLEOTIDE SEQUENCE [LARGE SCALE GENOMIC DNA]</scope>
    <source>
        <strain evidence="3">S10</strain>
    </source>
</reference>
<dbReference type="KEGG" id="stsi:A4E84_18735"/>
<dbReference type="AlphaFoldDB" id="A0A143C1S1"/>
<evidence type="ECO:0000313" key="3">
    <source>
        <dbReference type="Proteomes" id="UP000076096"/>
    </source>
</evidence>
<feature type="transmembrane region" description="Helical" evidence="1">
    <location>
        <begin position="176"/>
        <end position="197"/>
    </location>
</feature>
<organism evidence="2 3">
    <name type="scientific">Streptomyces qaidamensis</name>
    <dbReference type="NCBI Taxonomy" id="1783515"/>
    <lineage>
        <taxon>Bacteria</taxon>
        <taxon>Bacillati</taxon>
        <taxon>Actinomycetota</taxon>
        <taxon>Actinomycetes</taxon>
        <taxon>Kitasatosporales</taxon>
        <taxon>Streptomycetaceae</taxon>
        <taxon>Streptomyces</taxon>
        <taxon>Streptomyces aurantiacus group</taxon>
    </lineage>
</organism>
<keyword evidence="3" id="KW-1185">Reference proteome</keyword>
<feature type="transmembrane region" description="Helical" evidence="1">
    <location>
        <begin position="132"/>
        <end position="156"/>
    </location>
</feature>
<feature type="transmembrane region" description="Helical" evidence="1">
    <location>
        <begin position="87"/>
        <end position="111"/>
    </location>
</feature>
<keyword evidence="1" id="KW-0812">Transmembrane</keyword>
<evidence type="ECO:0000313" key="2">
    <source>
        <dbReference type="EMBL" id="AMW11363.1"/>
    </source>
</evidence>
<evidence type="ECO:0000256" key="1">
    <source>
        <dbReference type="SAM" id="Phobius"/>
    </source>
</evidence>
<feature type="transmembrane region" description="Helical" evidence="1">
    <location>
        <begin position="28"/>
        <end position="46"/>
    </location>
</feature>
<keyword evidence="1" id="KW-0472">Membrane</keyword>